<dbReference type="CDD" id="cd00519">
    <property type="entry name" value="Lipase_3"/>
    <property type="match status" value="1"/>
</dbReference>
<keyword evidence="5 15" id="KW-0812">Transmembrane</keyword>
<evidence type="ECO:0000259" key="16">
    <source>
        <dbReference type="Pfam" id="PF01764"/>
    </source>
</evidence>
<dbReference type="SUPFAM" id="SSF53474">
    <property type="entry name" value="alpha/beta-Hydrolases"/>
    <property type="match status" value="1"/>
</dbReference>
<dbReference type="GO" id="GO:0005886">
    <property type="term" value="C:plasma membrane"/>
    <property type="evidence" value="ECO:0007669"/>
    <property type="project" value="UniProtKB-SubCell"/>
</dbReference>
<evidence type="ECO:0000256" key="5">
    <source>
        <dbReference type="ARBA" id="ARBA00022692"/>
    </source>
</evidence>
<protein>
    <recommendedName>
        <fullName evidence="14">sn-1-specific diacylglycerol lipase</fullName>
        <ecNumber evidence="14">3.1.1.116</ecNumber>
    </recommendedName>
</protein>
<dbReference type="PANTHER" id="PTHR45792:SF8">
    <property type="entry name" value="DIACYLGLYCEROL LIPASE-ALPHA"/>
    <property type="match status" value="1"/>
</dbReference>
<sequence length="519" mass="57817">MDSAATTTSSTNTAFLWWHPRTLLLGGAIAYVAVGYLTLDKRGRRAWFRPVTMSLSAITVAIGFAVSLVTDIQDAIEDGRTKVWQQAMDALQLFLKESGLEDEFSETMSSSHFIPSLMILTDLQNKVQRQRRVPLRQPHQTLIEPADLTLGSHYMRYATAVYGTEMMASTQLAVYDTTLASAQDTTHEWIAKHVHLDPSSPDGNDDTTAKYEIWCDYTRDPTNKDISHAQHTMVVCDHTNKVIVLTIRGTFSLSGIITDLAGYCEDYCGGMAHAGMACAAQETWDSVWNEVLRDKLAEGGDTLAEYSLVVTGHSLGAGVACLVTILIYHLIQEKKLPTLQHRRIQCYAMAPPPVFEPLSAAPEAVSNTVAYIHQYDCVPSLSVDGVRRLMACLGRIQKVLLQHPLWELAARRWELGEPEPELLEAYQQPKEPLRELDKAPMLFIPARQLIWLEKQVVDDQVKGYEAHPLDPTFYADRVLDLEAPDCVMDHLASEYETAFAKLLGSGQFGGDKNTDDTTL</sequence>
<dbReference type="GO" id="GO:0016298">
    <property type="term" value="F:lipase activity"/>
    <property type="evidence" value="ECO:0007669"/>
    <property type="project" value="TreeGrafter"/>
</dbReference>
<keyword evidence="8" id="KW-0106">Calcium</keyword>
<dbReference type="Pfam" id="PF01764">
    <property type="entry name" value="Lipase_3"/>
    <property type="match status" value="1"/>
</dbReference>
<evidence type="ECO:0000256" key="15">
    <source>
        <dbReference type="SAM" id="Phobius"/>
    </source>
</evidence>
<evidence type="ECO:0000256" key="11">
    <source>
        <dbReference type="ARBA" id="ARBA00023098"/>
    </source>
</evidence>
<evidence type="ECO:0000256" key="6">
    <source>
        <dbReference type="ARBA" id="ARBA00022723"/>
    </source>
</evidence>
<evidence type="ECO:0000313" key="17">
    <source>
        <dbReference type="EMBL" id="CAE0408640.1"/>
    </source>
</evidence>
<evidence type="ECO:0000256" key="14">
    <source>
        <dbReference type="ARBA" id="ARBA00026104"/>
    </source>
</evidence>
<evidence type="ECO:0000256" key="2">
    <source>
        <dbReference type="ARBA" id="ARBA00004651"/>
    </source>
</evidence>
<dbReference type="GO" id="GO:0046872">
    <property type="term" value="F:metal ion binding"/>
    <property type="evidence" value="ECO:0007669"/>
    <property type="project" value="UniProtKB-KW"/>
</dbReference>
<dbReference type="EMBL" id="HBIM01007473">
    <property type="protein sequence ID" value="CAE0408640.1"/>
    <property type="molecule type" value="Transcribed_RNA"/>
</dbReference>
<evidence type="ECO:0000256" key="13">
    <source>
        <dbReference type="ARBA" id="ARBA00024531"/>
    </source>
</evidence>
<dbReference type="AlphaFoldDB" id="A0A7S3L1W3"/>
<evidence type="ECO:0000256" key="9">
    <source>
        <dbReference type="ARBA" id="ARBA00022963"/>
    </source>
</evidence>
<reference evidence="17" key="1">
    <citation type="submission" date="2021-01" db="EMBL/GenBank/DDBJ databases">
        <authorList>
            <person name="Corre E."/>
            <person name="Pelletier E."/>
            <person name="Niang G."/>
            <person name="Scheremetjew M."/>
            <person name="Finn R."/>
            <person name="Kale V."/>
            <person name="Holt S."/>
            <person name="Cochrane G."/>
            <person name="Meng A."/>
            <person name="Brown T."/>
            <person name="Cohen L."/>
        </authorList>
    </citation>
    <scope>NUCLEOTIDE SEQUENCE</scope>
    <source>
        <strain evidence="17">CCMP127</strain>
    </source>
</reference>
<keyword evidence="6" id="KW-0479">Metal-binding</keyword>
<organism evidence="17">
    <name type="scientific">Amphora coffeiformis</name>
    <dbReference type="NCBI Taxonomy" id="265554"/>
    <lineage>
        <taxon>Eukaryota</taxon>
        <taxon>Sar</taxon>
        <taxon>Stramenopiles</taxon>
        <taxon>Ochrophyta</taxon>
        <taxon>Bacillariophyta</taxon>
        <taxon>Bacillariophyceae</taxon>
        <taxon>Bacillariophycidae</taxon>
        <taxon>Thalassiophysales</taxon>
        <taxon>Catenulaceae</taxon>
        <taxon>Amphora</taxon>
    </lineage>
</organism>
<evidence type="ECO:0000256" key="4">
    <source>
        <dbReference type="ARBA" id="ARBA00022553"/>
    </source>
</evidence>
<evidence type="ECO:0000256" key="12">
    <source>
        <dbReference type="ARBA" id="ARBA00023136"/>
    </source>
</evidence>
<keyword evidence="7" id="KW-0378">Hydrolase</keyword>
<dbReference type="GO" id="GO:0016042">
    <property type="term" value="P:lipid catabolic process"/>
    <property type="evidence" value="ECO:0007669"/>
    <property type="project" value="UniProtKB-KW"/>
</dbReference>
<dbReference type="EC" id="3.1.1.116" evidence="14"/>
<name>A0A7S3L1W3_9STRA</name>
<evidence type="ECO:0000256" key="10">
    <source>
        <dbReference type="ARBA" id="ARBA00022989"/>
    </source>
</evidence>
<keyword evidence="10 15" id="KW-1133">Transmembrane helix</keyword>
<comment type="cofactor">
    <cofactor evidence="1">
        <name>Ca(2+)</name>
        <dbReference type="ChEBI" id="CHEBI:29108"/>
    </cofactor>
</comment>
<dbReference type="Gene3D" id="3.40.50.1820">
    <property type="entry name" value="alpha/beta hydrolase"/>
    <property type="match status" value="1"/>
</dbReference>
<evidence type="ECO:0000256" key="8">
    <source>
        <dbReference type="ARBA" id="ARBA00022837"/>
    </source>
</evidence>
<dbReference type="PANTHER" id="PTHR45792">
    <property type="entry name" value="DIACYLGLYCEROL LIPASE HOMOLOG-RELATED"/>
    <property type="match status" value="1"/>
</dbReference>
<dbReference type="InterPro" id="IPR052214">
    <property type="entry name" value="DAG_Lipase-Related"/>
</dbReference>
<keyword evidence="4" id="KW-0597">Phosphoprotein</keyword>
<dbReference type="InterPro" id="IPR002921">
    <property type="entry name" value="Fungal_lipase-type"/>
</dbReference>
<feature type="transmembrane region" description="Helical" evidence="15">
    <location>
        <begin position="51"/>
        <end position="70"/>
    </location>
</feature>
<proteinExistence type="predicted"/>
<feature type="transmembrane region" description="Helical" evidence="15">
    <location>
        <begin position="20"/>
        <end position="39"/>
    </location>
</feature>
<keyword evidence="3" id="KW-1003">Cell membrane</keyword>
<comment type="catalytic activity">
    <reaction evidence="13">
        <text>a 1,2-diacyl-sn-glycerol + H2O = a 2-acylglycerol + a fatty acid + H(+)</text>
        <dbReference type="Rhea" id="RHEA:33275"/>
        <dbReference type="ChEBI" id="CHEBI:15377"/>
        <dbReference type="ChEBI" id="CHEBI:15378"/>
        <dbReference type="ChEBI" id="CHEBI:17389"/>
        <dbReference type="ChEBI" id="CHEBI:17815"/>
        <dbReference type="ChEBI" id="CHEBI:28868"/>
        <dbReference type="EC" id="3.1.1.116"/>
    </reaction>
    <physiologicalReaction direction="left-to-right" evidence="13">
        <dbReference type="Rhea" id="RHEA:33276"/>
    </physiologicalReaction>
</comment>
<evidence type="ECO:0000256" key="1">
    <source>
        <dbReference type="ARBA" id="ARBA00001913"/>
    </source>
</evidence>
<feature type="domain" description="Fungal lipase-type" evidence="16">
    <location>
        <begin position="244"/>
        <end position="382"/>
    </location>
</feature>
<evidence type="ECO:0000256" key="3">
    <source>
        <dbReference type="ARBA" id="ARBA00022475"/>
    </source>
</evidence>
<keyword evidence="12 15" id="KW-0472">Membrane</keyword>
<gene>
    <name evidence="17" type="ORF">ACOF00016_LOCUS6367</name>
</gene>
<accession>A0A7S3L1W3</accession>
<comment type="subcellular location">
    <subcellularLocation>
        <location evidence="2">Cell membrane</location>
        <topology evidence="2">Multi-pass membrane protein</topology>
    </subcellularLocation>
</comment>
<dbReference type="InterPro" id="IPR029058">
    <property type="entry name" value="AB_hydrolase_fold"/>
</dbReference>
<keyword evidence="9" id="KW-0442">Lipid degradation</keyword>
<evidence type="ECO:0000256" key="7">
    <source>
        <dbReference type="ARBA" id="ARBA00022801"/>
    </source>
</evidence>
<keyword evidence="11" id="KW-0443">Lipid metabolism</keyword>